<dbReference type="eggNOG" id="ENOG5032U6N">
    <property type="taxonomic scope" value="Bacteria"/>
</dbReference>
<dbReference type="AlphaFoldDB" id="F8X4Z3"/>
<organism evidence="1 2">
    <name type="scientific">Dysgonomonas mossii DSM 22836</name>
    <dbReference type="NCBI Taxonomy" id="742767"/>
    <lineage>
        <taxon>Bacteria</taxon>
        <taxon>Pseudomonadati</taxon>
        <taxon>Bacteroidota</taxon>
        <taxon>Bacteroidia</taxon>
        <taxon>Bacteroidales</taxon>
        <taxon>Dysgonomonadaceae</taxon>
        <taxon>Dysgonomonas</taxon>
    </lineage>
</organism>
<dbReference type="GeneID" id="78083897"/>
<dbReference type="OrthoDB" id="997729at2"/>
<keyword evidence="2" id="KW-1185">Reference proteome</keyword>
<proteinExistence type="predicted"/>
<comment type="caution">
    <text evidence="1">The sequence shown here is derived from an EMBL/GenBank/DDBJ whole genome shotgun (WGS) entry which is preliminary data.</text>
</comment>
<dbReference type="EMBL" id="ADLW01000021">
    <property type="protein sequence ID" value="EGK04691.1"/>
    <property type="molecule type" value="Genomic_DNA"/>
</dbReference>
<reference evidence="1 2" key="1">
    <citation type="submission" date="2011-04" db="EMBL/GenBank/DDBJ databases">
        <title>The Genome Sequence of Dysgonomonas mossii DSM 22836.</title>
        <authorList>
            <consortium name="The Broad Institute Genome Sequencing Platform"/>
            <person name="Earl A."/>
            <person name="Ward D."/>
            <person name="Feldgarden M."/>
            <person name="Gevers D."/>
            <person name="Pudlo N."/>
            <person name="Martens E."/>
            <person name="Allen-Vercoe E."/>
            <person name="Young S.K."/>
            <person name="Zeng Q."/>
            <person name="Gargeya S."/>
            <person name="Fitzgerald M."/>
            <person name="Haas B."/>
            <person name="Abouelleil A."/>
            <person name="Alvarado L."/>
            <person name="Arachchi H.M."/>
            <person name="Berlin A."/>
            <person name="Brown A."/>
            <person name="Chapman S.B."/>
            <person name="Chen Z."/>
            <person name="Dunbar C."/>
            <person name="Freedman E."/>
            <person name="Gearin G."/>
            <person name="Gellesch M."/>
            <person name="Goldberg J."/>
            <person name="Griggs A."/>
            <person name="Gujja S."/>
            <person name="Heiman D."/>
            <person name="Howarth C."/>
            <person name="Larson L."/>
            <person name="Lui A."/>
            <person name="MacDonald P.J.P."/>
            <person name="Mehta T."/>
            <person name="Montmayeur A."/>
            <person name="Murphy C."/>
            <person name="Neiman D."/>
            <person name="Pearson M."/>
            <person name="Priest M."/>
            <person name="Roberts A."/>
            <person name="Saif S."/>
            <person name="Shea T."/>
            <person name="Shenoy N."/>
            <person name="Sisk P."/>
            <person name="Stolte C."/>
            <person name="Sykes S."/>
            <person name="Yandava C."/>
            <person name="Wortman J."/>
            <person name="Nusbaum C."/>
            <person name="Birren B."/>
        </authorList>
    </citation>
    <scope>NUCLEOTIDE SEQUENCE [LARGE SCALE GENOMIC DNA]</scope>
    <source>
        <strain evidence="1 2">DSM 22836</strain>
    </source>
</reference>
<dbReference type="HOGENOM" id="CLU_153197_0_0_10"/>
<gene>
    <name evidence="1" type="ORF">HMPREF9456_03302</name>
</gene>
<accession>F8X4Z3</accession>
<sequence>MTGELFINDKDAWSTWNVKLADNSYENLLSPYPMKSYIENESRSQDGKQVFITNPKKNSRQIILIFDITCSTRSEYLTKYKDFKSEISNGQIKLSVTSIDETYYLYMEDPQSLDMGIGFTDGKVAIRFTEPLGETITYDVLVTENNELLLTDNNETIIV</sequence>
<dbReference type="Proteomes" id="UP000006420">
    <property type="component" value="Unassembled WGS sequence"/>
</dbReference>
<protein>
    <submittedName>
        <fullName evidence="1">Uncharacterized protein</fullName>
    </submittedName>
</protein>
<name>F8X4Z3_9BACT</name>
<evidence type="ECO:0000313" key="1">
    <source>
        <dbReference type="EMBL" id="EGK04691.1"/>
    </source>
</evidence>
<evidence type="ECO:0000313" key="2">
    <source>
        <dbReference type="Proteomes" id="UP000006420"/>
    </source>
</evidence>
<dbReference type="STRING" id="742767.HMPREF9456_03302"/>
<dbReference type="RefSeq" id="WP_006844669.1">
    <property type="nucleotide sequence ID" value="NZ_AQWJ01000012.1"/>
</dbReference>